<organism evidence="1 2">
    <name type="scientific">Stieleria neptunia</name>
    <dbReference type="NCBI Taxonomy" id="2527979"/>
    <lineage>
        <taxon>Bacteria</taxon>
        <taxon>Pseudomonadati</taxon>
        <taxon>Planctomycetota</taxon>
        <taxon>Planctomycetia</taxon>
        <taxon>Pirellulales</taxon>
        <taxon>Pirellulaceae</taxon>
        <taxon>Stieleria</taxon>
    </lineage>
</organism>
<gene>
    <name evidence="1" type="ORF">Enr13x_65090</name>
</gene>
<keyword evidence="2" id="KW-1185">Reference proteome</keyword>
<dbReference type="InterPro" id="IPR013783">
    <property type="entry name" value="Ig-like_fold"/>
</dbReference>
<protein>
    <recommendedName>
        <fullName evidence="3">DUF1573 domain-containing protein</fullName>
    </recommendedName>
</protein>
<dbReference type="AlphaFoldDB" id="A0A518I0H2"/>
<dbReference type="Pfam" id="PF07610">
    <property type="entry name" value="DUF1573"/>
    <property type="match status" value="1"/>
</dbReference>
<dbReference type="InterPro" id="IPR011467">
    <property type="entry name" value="DUF1573"/>
</dbReference>
<dbReference type="PANTHER" id="PTHR37833:SF1">
    <property type="entry name" value="SIGNAL PEPTIDE PROTEIN"/>
    <property type="match status" value="1"/>
</dbReference>
<evidence type="ECO:0000313" key="2">
    <source>
        <dbReference type="Proteomes" id="UP000319004"/>
    </source>
</evidence>
<evidence type="ECO:0008006" key="3">
    <source>
        <dbReference type="Google" id="ProtNLM"/>
    </source>
</evidence>
<dbReference type="Gene3D" id="2.60.40.10">
    <property type="entry name" value="Immunoglobulins"/>
    <property type="match status" value="2"/>
</dbReference>
<accession>A0A518I0H2</accession>
<dbReference type="EMBL" id="CP037423">
    <property type="protein sequence ID" value="QDV46600.1"/>
    <property type="molecule type" value="Genomic_DNA"/>
</dbReference>
<dbReference type="KEGG" id="snep:Enr13x_65090"/>
<evidence type="ECO:0000313" key="1">
    <source>
        <dbReference type="EMBL" id="QDV46600.1"/>
    </source>
</evidence>
<reference evidence="1 2" key="1">
    <citation type="submission" date="2019-03" db="EMBL/GenBank/DDBJ databases">
        <title>Deep-cultivation of Planctomycetes and their phenomic and genomic characterization uncovers novel biology.</title>
        <authorList>
            <person name="Wiegand S."/>
            <person name="Jogler M."/>
            <person name="Boedeker C."/>
            <person name="Pinto D."/>
            <person name="Vollmers J."/>
            <person name="Rivas-Marin E."/>
            <person name="Kohn T."/>
            <person name="Peeters S.H."/>
            <person name="Heuer A."/>
            <person name="Rast P."/>
            <person name="Oberbeckmann S."/>
            <person name="Bunk B."/>
            <person name="Jeske O."/>
            <person name="Meyerdierks A."/>
            <person name="Storesund J.E."/>
            <person name="Kallscheuer N."/>
            <person name="Luecker S."/>
            <person name="Lage O.M."/>
            <person name="Pohl T."/>
            <person name="Merkel B.J."/>
            <person name="Hornburger P."/>
            <person name="Mueller R.-W."/>
            <person name="Bruemmer F."/>
            <person name="Labrenz M."/>
            <person name="Spormann A.M."/>
            <person name="Op den Camp H."/>
            <person name="Overmann J."/>
            <person name="Amann R."/>
            <person name="Jetten M.S.M."/>
            <person name="Mascher T."/>
            <person name="Medema M.H."/>
            <person name="Devos D.P."/>
            <person name="Kaster A.-K."/>
            <person name="Ovreas L."/>
            <person name="Rohde M."/>
            <person name="Galperin M.Y."/>
            <person name="Jogler C."/>
        </authorList>
    </citation>
    <scope>NUCLEOTIDE SEQUENCE [LARGE SCALE GENOMIC DNA]</scope>
    <source>
        <strain evidence="1 2">Enr13</strain>
    </source>
</reference>
<sequence>MIHNFPAVSSRRNAMRFIAWCLLVCFAVHCDFAIGQIESRTVSSRQTSAAPSSSGENWAEKMFKTTSHDFRTVGRGAKCEYLFDFTNLYQEDVHIAAVRSSCGCTTPTVTQNTLKTHETASVVARFNTSTFIGQKSAIVTVVIDRPYYAEVQLKVSGFIRTDVTFDPPEVAFGEIASGAETQQDIVITHTGNRDWQITDVRSFCDDLEVQLSAPQKSPGMVRYRMRVKVLGSMPEGDVHERLTLISNDVDFPTTEMSINGRIRPSLSVSPSAVSFGTAEPGATVEKRLVIRGDEPFAIKDIVCADQRFEFTTPSGSKKLHFVTLRFNAGANEDRVGQEIQINTDLDGGKSVKCIVTGVVSG</sequence>
<dbReference type="PANTHER" id="PTHR37833">
    <property type="entry name" value="LIPOPROTEIN-RELATED"/>
    <property type="match status" value="1"/>
</dbReference>
<name>A0A518I0H2_9BACT</name>
<proteinExistence type="predicted"/>
<dbReference type="Proteomes" id="UP000319004">
    <property type="component" value="Chromosome"/>
</dbReference>